<dbReference type="OrthoDB" id="8193998at2759"/>
<comment type="caution">
    <text evidence="1">The sequence shown here is derived from an EMBL/GenBank/DDBJ whole genome shotgun (WGS) entry which is preliminary data.</text>
</comment>
<gene>
    <name evidence="1" type="ORF">B7P43_G12941</name>
</gene>
<sequence length="229" mass="25680">MHYCGVAEAMKLIYHPFDGDKKRSKEFVENVDKAFMFNARQGNAESIASWGSKINALQTDLGEAVRRVCKPEENIEAIGLINHLGKTCFVQGLHNESIQTIVRSRGETILLSQAKEFSLEEEFTILSMRERSPFSASGPTLKCNKCHKLGHTSARCLSSNRNPSASVREFLRCMREESGARAVGRDRPADYFDVQEVLSLTLEERDARAVGRDRPTISDFCHGGHVARF</sequence>
<keyword evidence="2" id="KW-1185">Reference proteome</keyword>
<accession>A0A2J7PCZ4</accession>
<evidence type="ECO:0000313" key="1">
    <source>
        <dbReference type="EMBL" id="PNF14203.1"/>
    </source>
</evidence>
<dbReference type="EMBL" id="NEVH01026400">
    <property type="protein sequence ID" value="PNF14203.1"/>
    <property type="molecule type" value="Genomic_DNA"/>
</dbReference>
<evidence type="ECO:0000313" key="2">
    <source>
        <dbReference type="Proteomes" id="UP000235965"/>
    </source>
</evidence>
<reference evidence="1 2" key="1">
    <citation type="submission" date="2017-12" db="EMBL/GenBank/DDBJ databases">
        <title>Hemimetabolous genomes reveal molecular basis of termite eusociality.</title>
        <authorList>
            <person name="Harrison M.C."/>
            <person name="Jongepier E."/>
            <person name="Robertson H.M."/>
            <person name="Arning N."/>
            <person name="Bitard-Feildel T."/>
            <person name="Chao H."/>
            <person name="Childers C.P."/>
            <person name="Dinh H."/>
            <person name="Doddapaneni H."/>
            <person name="Dugan S."/>
            <person name="Gowin J."/>
            <person name="Greiner C."/>
            <person name="Han Y."/>
            <person name="Hu H."/>
            <person name="Hughes D.S.T."/>
            <person name="Huylmans A.-K."/>
            <person name="Kemena C."/>
            <person name="Kremer L.P.M."/>
            <person name="Lee S.L."/>
            <person name="Lopez-Ezquerra A."/>
            <person name="Mallet L."/>
            <person name="Monroy-Kuhn J.M."/>
            <person name="Moser A."/>
            <person name="Murali S.C."/>
            <person name="Muzny D.M."/>
            <person name="Otani S."/>
            <person name="Piulachs M.-D."/>
            <person name="Poelchau M."/>
            <person name="Qu J."/>
            <person name="Schaub F."/>
            <person name="Wada-Katsumata A."/>
            <person name="Worley K.C."/>
            <person name="Xie Q."/>
            <person name="Ylla G."/>
            <person name="Poulsen M."/>
            <person name="Gibbs R.A."/>
            <person name="Schal C."/>
            <person name="Richards S."/>
            <person name="Belles X."/>
            <person name="Korb J."/>
            <person name="Bornberg-Bauer E."/>
        </authorList>
    </citation>
    <scope>NUCLEOTIDE SEQUENCE [LARGE SCALE GENOMIC DNA]</scope>
    <source>
        <tissue evidence="1">Whole body</tissue>
    </source>
</reference>
<dbReference type="AlphaFoldDB" id="A0A2J7PCZ4"/>
<organism evidence="1 2">
    <name type="scientific">Cryptotermes secundus</name>
    <dbReference type="NCBI Taxonomy" id="105785"/>
    <lineage>
        <taxon>Eukaryota</taxon>
        <taxon>Metazoa</taxon>
        <taxon>Ecdysozoa</taxon>
        <taxon>Arthropoda</taxon>
        <taxon>Hexapoda</taxon>
        <taxon>Insecta</taxon>
        <taxon>Pterygota</taxon>
        <taxon>Neoptera</taxon>
        <taxon>Polyneoptera</taxon>
        <taxon>Dictyoptera</taxon>
        <taxon>Blattodea</taxon>
        <taxon>Blattoidea</taxon>
        <taxon>Termitoidae</taxon>
        <taxon>Kalotermitidae</taxon>
        <taxon>Cryptotermitinae</taxon>
        <taxon>Cryptotermes</taxon>
    </lineage>
</organism>
<protein>
    <submittedName>
        <fullName evidence="1">Uncharacterized protein</fullName>
    </submittedName>
</protein>
<dbReference type="InParanoid" id="A0A2J7PCZ4"/>
<dbReference type="Proteomes" id="UP000235965">
    <property type="component" value="Unassembled WGS sequence"/>
</dbReference>
<proteinExistence type="predicted"/>
<name>A0A2J7PCZ4_9NEOP</name>